<dbReference type="InterPro" id="IPR050361">
    <property type="entry name" value="MPP/UQCRC_Complex"/>
</dbReference>
<name>A0A931IRR0_9BURK</name>
<feature type="domain" description="Peptidase M16 C-terminal" evidence="3">
    <location>
        <begin position="204"/>
        <end position="379"/>
    </location>
</feature>
<dbReference type="Proteomes" id="UP000620139">
    <property type="component" value="Unassembled WGS sequence"/>
</dbReference>
<evidence type="ECO:0000259" key="3">
    <source>
        <dbReference type="Pfam" id="PF05193"/>
    </source>
</evidence>
<evidence type="ECO:0000256" key="1">
    <source>
        <dbReference type="SAM" id="SignalP"/>
    </source>
</evidence>
<feature type="domain" description="Peptidase M16 N-terminal" evidence="2">
    <location>
        <begin position="71"/>
        <end position="193"/>
    </location>
</feature>
<dbReference type="Pfam" id="PF05193">
    <property type="entry name" value="Peptidase_M16_C"/>
    <property type="match status" value="1"/>
</dbReference>
<proteinExistence type="predicted"/>
<dbReference type="PANTHER" id="PTHR11851:SF224">
    <property type="entry name" value="PROCESSING PROTEASE"/>
    <property type="match status" value="1"/>
</dbReference>
<protein>
    <submittedName>
        <fullName evidence="4">Insulinase family protein</fullName>
    </submittedName>
</protein>
<dbReference type="InterPro" id="IPR011765">
    <property type="entry name" value="Pept_M16_N"/>
</dbReference>
<dbReference type="SUPFAM" id="SSF63411">
    <property type="entry name" value="LuxS/MPP-like metallohydrolase"/>
    <property type="match status" value="2"/>
</dbReference>
<comment type="caution">
    <text evidence="4">The sequence shown here is derived from an EMBL/GenBank/DDBJ whole genome shotgun (WGS) entry which is preliminary data.</text>
</comment>
<reference evidence="4" key="1">
    <citation type="submission" date="2020-12" db="EMBL/GenBank/DDBJ databases">
        <title>The genome sequence of Inhella sp. 4Y17.</title>
        <authorList>
            <person name="Liu Y."/>
        </authorList>
    </citation>
    <scope>NUCLEOTIDE SEQUENCE</scope>
    <source>
        <strain evidence="4">4Y10</strain>
    </source>
</reference>
<dbReference type="PANTHER" id="PTHR11851">
    <property type="entry name" value="METALLOPROTEASE"/>
    <property type="match status" value="1"/>
</dbReference>
<dbReference type="GO" id="GO:0046872">
    <property type="term" value="F:metal ion binding"/>
    <property type="evidence" value="ECO:0007669"/>
    <property type="project" value="InterPro"/>
</dbReference>
<sequence>MRAAGPLALALLGLPAAGNAPLPADLPAFAPEQTIPPPTVHRTTLPNGLQVWVVPRSGPPRVDFVLSLKGAGFTADPADRPAAAKLLAALLNEGTTQRSAQAIAEAAQGMGGAVGASAGRDGLTVQAHALASQAEPMLKLLAEVTRQASFPEAEVALARANALQALKAASADPNFLADGALGRAVYGDHPYARTQETEAGLQGITAEWLRTEHAVRFRPDRALLVIAGRVQPGPALRWARVALGDWKAQGAPRAVAPLAPASLPRQHQLIARAGSVQATLRLGRPGIPAQAEDVPALRLAGTILGGSFSSRINMNLREEKGYTYGAYAGDGTYLLGGVVMGGADVRNEVTGAAMAEYGKEFKRLADEPISAEEMAMNKRYVAGSYLLTMQMQAAVAQSLAGNWLKGLPPAALSDYVPAIQRVSAAQVQTMARRYFDPATFSWIVVGDPAQIAEQLKAQGPFNTP</sequence>
<organism evidence="4 5">
    <name type="scientific">Inhella gelatinilytica</name>
    <dbReference type="NCBI Taxonomy" id="2795030"/>
    <lineage>
        <taxon>Bacteria</taxon>
        <taxon>Pseudomonadati</taxon>
        <taxon>Pseudomonadota</taxon>
        <taxon>Betaproteobacteria</taxon>
        <taxon>Burkholderiales</taxon>
        <taxon>Sphaerotilaceae</taxon>
        <taxon>Inhella</taxon>
    </lineage>
</organism>
<dbReference type="EMBL" id="JAEDAL010000001">
    <property type="protein sequence ID" value="MBH9551470.1"/>
    <property type="molecule type" value="Genomic_DNA"/>
</dbReference>
<dbReference type="Pfam" id="PF00675">
    <property type="entry name" value="Peptidase_M16"/>
    <property type="match status" value="1"/>
</dbReference>
<accession>A0A931IRR0</accession>
<feature type="signal peptide" evidence="1">
    <location>
        <begin position="1"/>
        <end position="20"/>
    </location>
</feature>
<keyword evidence="1" id="KW-0732">Signal</keyword>
<feature type="chain" id="PRO_5037817417" evidence="1">
    <location>
        <begin position="21"/>
        <end position="464"/>
    </location>
</feature>
<keyword evidence="5" id="KW-1185">Reference proteome</keyword>
<dbReference type="InterPro" id="IPR007863">
    <property type="entry name" value="Peptidase_M16_C"/>
</dbReference>
<dbReference type="AlphaFoldDB" id="A0A931IRR0"/>
<dbReference type="InterPro" id="IPR011249">
    <property type="entry name" value="Metalloenz_LuxS/M16"/>
</dbReference>
<dbReference type="Gene3D" id="3.30.830.10">
    <property type="entry name" value="Metalloenzyme, LuxS/M16 peptidase-like"/>
    <property type="match status" value="2"/>
</dbReference>
<gene>
    <name evidence="4" type="ORF">I7X43_01300</name>
</gene>
<evidence type="ECO:0000313" key="4">
    <source>
        <dbReference type="EMBL" id="MBH9551470.1"/>
    </source>
</evidence>
<evidence type="ECO:0000259" key="2">
    <source>
        <dbReference type="Pfam" id="PF00675"/>
    </source>
</evidence>
<evidence type="ECO:0000313" key="5">
    <source>
        <dbReference type="Proteomes" id="UP000620139"/>
    </source>
</evidence>